<dbReference type="AlphaFoldDB" id="A0A8D9E622"/>
<feature type="region of interest" description="Disordered" evidence="1">
    <location>
        <begin position="18"/>
        <end position="39"/>
    </location>
</feature>
<evidence type="ECO:0000313" key="2">
    <source>
        <dbReference type="EMBL" id="CAG6739860.1"/>
    </source>
</evidence>
<organism evidence="2">
    <name type="scientific">Cacopsylla melanoneura</name>
    <dbReference type="NCBI Taxonomy" id="428564"/>
    <lineage>
        <taxon>Eukaryota</taxon>
        <taxon>Metazoa</taxon>
        <taxon>Ecdysozoa</taxon>
        <taxon>Arthropoda</taxon>
        <taxon>Hexapoda</taxon>
        <taxon>Insecta</taxon>
        <taxon>Pterygota</taxon>
        <taxon>Neoptera</taxon>
        <taxon>Paraneoptera</taxon>
        <taxon>Hemiptera</taxon>
        <taxon>Sternorrhyncha</taxon>
        <taxon>Psylloidea</taxon>
        <taxon>Psyllidae</taxon>
        <taxon>Psyllinae</taxon>
        <taxon>Cacopsylla</taxon>
    </lineage>
</organism>
<sequence>MVQAVFNLLFALNNRPMEEERKSRGYSWDTLSSGNSQKMKQSLPVSTKMSHFIALTEGQTSINLLGKSKMPPFCSIDMGQTSIVSEQGGLVTVCLYLPTQPCIVLY</sequence>
<accession>A0A8D9E622</accession>
<evidence type="ECO:0000256" key="1">
    <source>
        <dbReference type="SAM" id="MobiDB-lite"/>
    </source>
</evidence>
<protein>
    <submittedName>
        <fullName evidence="2">Uncharacterized protein</fullName>
    </submittedName>
</protein>
<dbReference type="EMBL" id="HBUF01415875">
    <property type="protein sequence ID" value="CAG6739862.1"/>
    <property type="molecule type" value="Transcribed_RNA"/>
</dbReference>
<name>A0A8D9E622_9HEMI</name>
<dbReference type="EMBL" id="HBUF01415873">
    <property type="protein sequence ID" value="CAG6739860.1"/>
    <property type="molecule type" value="Transcribed_RNA"/>
</dbReference>
<proteinExistence type="predicted"/>
<reference evidence="2" key="1">
    <citation type="submission" date="2021-05" db="EMBL/GenBank/DDBJ databases">
        <authorList>
            <person name="Alioto T."/>
            <person name="Alioto T."/>
            <person name="Gomez Garrido J."/>
        </authorList>
    </citation>
    <scope>NUCLEOTIDE SEQUENCE</scope>
</reference>
<feature type="compositionally biased region" description="Polar residues" evidence="1">
    <location>
        <begin position="29"/>
        <end position="39"/>
    </location>
</feature>